<feature type="chain" id="PRO_5028835536" description="Lipoprotein" evidence="2">
    <location>
        <begin position="20"/>
        <end position="239"/>
    </location>
</feature>
<evidence type="ECO:0000256" key="1">
    <source>
        <dbReference type="SAM" id="MobiDB-lite"/>
    </source>
</evidence>
<dbReference type="PROSITE" id="PS51257">
    <property type="entry name" value="PROKAR_LIPOPROTEIN"/>
    <property type="match status" value="1"/>
</dbReference>
<name>A0A7G5BSV3_9BACL</name>
<accession>A0A7G5BSV3</accession>
<evidence type="ECO:0000313" key="3">
    <source>
        <dbReference type="EMBL" id="QMV40037.1"/>
    </source>
</evidence>
<dbReference type="AlphaFoldDB" id="A0A7G5BSV3"/>
<dbReference type="RefSeq" id="WP_182301372.1">
    <property type="nucleotide sequence ID" value="NZ_CP041969.1"/>
</dbReference>
<evidence type="ECO:0008006" key="5">
    <source>
        <dbReference type="Google" id="ProtNLM"/>
    </source>
</evidence>
<dbReference type="Proteomes" id="UP000515679">
    <property type="component" value="Chromosome"/>
</dbReference>
<dbReference type="EMBL" id="CP041969">
    <property type="protein sequence ID" value="QMV40037.1"/>
    <property type="molecule type" value="Genomic_DNA"/>
</dbReference>
<feature type="signal peptide" evidence="2">
    <location>
        <begin position="1"/>
        <end position="19"/>
    </location>
</feature>
<keyword evidence="2" id="KW-0732">Signal</keyword>
<keyword evidence="4" id="KW-1185">Reference proteome</keyword>
<proteinExistence type="predicted"/>
<protein>
    <recommendedName>
        <fullName evidence="5">Lipoprotein</fullName>
    </recommendedName>
</protein>
<evidence type="ECO:0000313" key="4">
    <source>
        <dbReference type="Proteomes" id="UP000515679"/>
    </source>
</evidence>
<evidence type="ECO:0000256" key="2">
    <source>
        <dbReference type="SAM" id="SignalP"/>
    </source>
</evidence>
<feature type="compositionally biased region" description="Polar residues" evidence="1">
    <location>
        <begin position="34"/>
        <end position="46"/>
    </location>
</feature>
<feature type="region of interest" description="Disordered" evidence="1">
    <location>
        <begin position="28"/>
        <end position="53"/>
    </location>
</feature>
<sequence>MRNNSMVFVMIMALLTACANVTDEKNQGVPGTIESPTASVMPSPKSTEVKRSDNSVRAIGTHPNGRLLIQPAGNVIVAPLGAPSCYGLETDLSWSGDYEAVWESETAGTISEVMAFPSDFEIIQPNDVPVEMQKFSMGDTDVFAFVPRYTDCHGLDTYLFGVTDGKAFHITFEMKSGEVWLNIDQHPHKLIRSTKDELIVTGGYGAGQDTIDEFHFKYDSSKHSMILQKTNQLKPDDKG</sequence>
<reference evidence="3 4" key="1">
    <citation type="submission" date="2019-07" db="EMBL/GenBank/DDBJ databases">
        <authorList>
            <person name="Kim J.K."/>
            <person name="Cheong H.-M."/>
            <person name="Choi Y."/>
            <person name="Hwang K.J."/>
            <person name="Lee S."/>
            <person name="Choi C."/>
        </authorList>
    </citation>
    <scope>NUCLEOTIDE SEQUENCE [LARGE SCALE GENOMIC DNA]</scope>
    <source>
        <strain evidence="3 4">KS 22</strain>
    </source>
</reference>
<gene>
    <name evidence="3" type="ORF">FPL14_01595</name>
</gene>
<dbReference type="KEGG" id="cchl:FPL14_01595"/>
<organism evidence="3 4">
    <name type="scientific">Cohnella cholangitidis</name>
    <dbReference type="NCBI Taxonomy" id="2598458"/>
    <lineage>
        <taxon>Bacteria</taxon>
        <taxon>Bacillati</taxon>
        <taxon>Bacillota</taxon>
        <taxon>Bacilli</taxon>
        <taxon>Bacillales</taxon>
        <taxon>Paenibacillaceae</taxon>
        <taxon>Cohnella</taxon>
    </lineage>
</organism>